<name>A0A821TLT8_9NEOP</name>
<dbReference type="Gene3D" id="3.60.10.10">
    <property type="entry name" value="Endonuclease/exonuclease/phosphatase"/>
    <property type="match status" value="1"/>
</dbReference>
<comment type="caution">
    <text evidence="2">The sequence shown here is derived from an EMBL/GenBank/DDBJ whole genome shotgun (WGS) entry which is preliminary data.</text>
</comment>
<reference evidence="2" key="1">
    <citation type="submission" date="2021-02" db="EMBL/GenBank/DDBJ databases">
        <authorList>
            <person name="Steward A R."/>
        </authorList>
    </citation>
    <scope>NUCLEOTIDE SEQUENCE</scope>
</reference>
<dbReference type="SUPFAM" id="SSF56219">
    <property type="entry name" value="DNase I-like"/>
    <property type="match status" value="1"/>
</dbReference>
<dbReference type="InterPro" id="IPR000477">
    <property type="entry name" value="RT_dom"/>
</dbReference>
<sequence length="661" mass="76523">MGDFNGQIGKQKSGEEYTIGNHGSGNRSINGSRLVSFAIENKLSILNCFYKKKPSKKWTWISPNGRYKNEIDYIMSNKVKVFKDLSVLNNFNFNSDHRMVRAKLSGTRAKKARQFLNNMKAIECTGNTDLLLNNLEKSLMDGEKECISTQDKYNRLLNQLKTETKKANTITKTTISIKSKLLLQERKELIEQRKSNTNNSQKIAEISKKISEQLRKERKTKRITTLRKYIEKTGGIKKALKEMNYKKDWIPNLKSKNREKTSKRPEILGFATEYYQNLYQSRKGEQVINDYSSVNKDEIKPILKDETIKSIQSQKLDKAPGSDLITNELLKTTSPVIAPRLTDLFNEILEKETIPEDWTKSIIILLHKKGDKGFVDFNKAFDTLEHDYIWDALKRQGVQAKYIRIIKNVYAASTAQVKLESTGNEFPITRGVRQGDPISPKLFSAVLEMIFRNLNWTRMGLNINGQNLNHLRFADDLIVFSEDAGTLGLMLQQLSNESAKAGLSMNLTKTKIMTNAQLTVNNEQIIVNNEPIEYVNGYIYLGQLISADDCMNKEIERRITNTWKRFWSLREIMKDTDMPMTGKKKIFETCIIPCLLYGCQTWALTERQENKLKVCQNAMERSILGIKRRDRVKLQEIKKKTKFKNVHTIYRQLKWRWTGHM</sequence>
<dbReference type="Pfam" id="PF00078">
    <property type="entry name" value="RVT_1"/>
    <property type="match status" value="1"/>
</dbReference>
<proteinExistence type="predicted"/>
<dbReference type="Gene3D" id="3.30.70.270">
    <property type="match status" value="1"/>
</dbReference>
<evidence type="ECO:0000259" key="1">
    <source>
        <dbReference type="PROSITE" id="PS50878"/>
    </source>
</evidence>
<dbReference type="OrthoDB" id="410104at2759"/>
<dbReference type="InterPro" id="IPR036691">
    <property type="entry name" value="Endo/exonu/phosph_ase_sf"/>
</dbReference>
<feature type="domain" description="Reverse transcriptase" evidence="1">
    <location>
        <begin position="211"/>
        <end position="545"/>
    </location>
</feature>
<dbReference type="PANTHER" id="PTHR47027:SF29">
    <property type="entry name" value="C2H2-TYPE DOMAIN-CONTAINING PROTEIN"/>
    <property type="match status" value="1"/>
</dbReference>
<dbReference type="SUPFAM" id="SSF56672">
    <property type="entry name" value="DNA/RNA polymerases"/>
    <property type="match status" value="1"/>
</dbReference>
<keyword evidence="3" id="KW-1185">Reference proteome</keyword>
<dbReference type="PROSITE" id="PS50878">
    <property type="entry name" value="RT_POL"/>
    <property type="match status" value="1"/>
</dbReference>
<organism evidence="2 3">
    <name type="scientific">Pieris macdunnoughi</name>
    <dbReference type="NCBI Taxonomy" id="345717"/>
    <lineage>
        <taxon>Eukaryota</taxon>
        <taxon>Metazoa</taxon>
        <taxon>Ecdysozoa</taxon>
        <taxon>Arthropoda</taxon>
        <taxon>Hexapoda</taxon>
        <taxon>Insecta</taxon>
        <taxon>Pterygota</taxon>
        <taxon>Neoptera</taxon>
        <taxon>Endopterygota</taxon>
        <taxon>Lepidoptera</taxon>
        <taxon>Glossata</taxon>
        <taxon>Ditrysia</taxon>
        <taxon>Papilionoidea</taxon>
        <taxon>Pieridae</taxon>
        <taxon>Pierinae</taxon>
        <taxon>Pieris</taxon>
    </lineage>
</organism>
<accession>A0A821TLT8</accession>
<evidence type="ECO:0000313" key="2">
    <source>
        <dbReference type="EMBL" id="CAF4876791.1"/>
    </source>
</evidence>
<dbReference type="EMBL" id="CAJOBZ010000025">
    <property type="protein sequence ID" value="CAF4876791.1"/>
    <property type="molecule type" value="Genomic_DNA"/>
</dbReference>
<gene>
    <name evidence="2" type="ORF">PMACD_LOCUS9241</name>
</gene>
<dbReference type="CDD" id="cd01650">
    <property type="entry name" value="RT_nLTR_like"/>
    <property type="match status" value="1"/>
</dbReference>
<protein>
    <recommendedName>
        <fullName evidence="1">Reverse transcriptase domain-containing protein</fullName>
    </recommendedName>
</protein>
<dbReference type="GO" id="GO:0071897">
    <property type="term" value="P:DNA biosynthetic process"/>
    <property type="evidence" value="ECO:0007669"/>
    <property type="project" value="UniProtKB-ARBA"/>
</dbReference>
<dbReference type="PANTHER" id="PTHR47027">
    <property type="entry name" value="REVERSE TRANSCRIPTASE DOMAIN-CONTAINING PROTEIN"/>
    <property type="match status" value="1"/>
</dbReference>
<evidence type="ECO:0000313" key="3">
    <source>
        <dbReference type="Proteomes" id="UP000663880"/>
    </source>
</evidence>
<dbReference type="InterPro" id="IPR043128">
    <property type="entry name" value="Rev_trsase/Diguanyl_cyclase"/>
</dbReference>
<dbReference type="AlphaFoldDB" id="A0A821TLT8"/>
<dbReference type="Proteomes" id="UP000663880">
    <property type="component" value="Unassembled WGS sequence"/>
</dbReference>
<dbReference type="InterPro" id="IPR043502">
    <property type="entry name" value="DNA/RNA_pol_sf"/>
</dbReference>